<dbReference type="OrthoDB" id="6310906at2759"/>
<organism evidence="1 2">
    <name type="scientific">Owenia fusiformis</name>
    <name type="common">Polychaete worm</name>
    <dbReference type="NCBI Taxonomy" id="6347"/>
    <lineage>
        <taxon>Eukaryota</taxon>
        <taxon>Metazoa</taxon>
        <taxon>Spiralia</taxon>
        <taxon>Lophotrochozoa</taxon>
        <taxon>Annelida</taxon>
        <taxon>Polychaeta</taxon>
        <taxon>Sedentaria</taxon>
        <taxon>Canalipalpata</taxon>
        <taxon>Sabellida</taxon>
        <taxon>Oweniida</taxon>
        <taxon>Oweniidae</taxon>
        <taxon>Owenia</taxon>
    </lineage>
</organism>
<dbReference type="Gene3D" id="3.90.70.10">
    <property type="entry name" value="Cysteine proteinases"/>
    <property type="match status" value="1"/>
</dbReference>
<dbReference type="SUPFAM" id="SSF54001">
    <property type="entry name" value="Cysteine proteinases"/>
    <property type="match status" value="1"/>
</dbReference>
<dbReference type="InterPro" id="IPR038765">
    <property type="entry name" value="Papain-like_cys_pep_sf"/>
</dbReference>
<evidence type="ECO:0000313" key="1">
    <source>
        <dbReference type="EMBL" id="CAH1792929.1"/>
    </source>
</evidence>
<evidence type="ECO:0000313" key="2">
    <source>
        <dbReference type="Proteomes" id="UP000749559"/>
    </source>
</evidence>
<protein>
    <recommendedName>
        <fullName evidence="3">VWFA domain-containing protein</fullName>
    </recommendedName>
</protein>
<proteinExistence type="predicted"/>
<evidence type="ECO:0008006" key="3">
    <source>
        <dbReference type="Google" id="ProtNLM"/>
    </source>
</evidence>
<comment type="caution">
    <text evidence="1">The sequence shown here is derived from an EMBL/GenBank/DDBJ whole genome shotgun (WGS) entry which is preliminary data.</text>
</comment>
<sequence length="1439" mass="164181">MRVSVDEDKVVGEGESWSRSTFTAIDNTIKRDVSSVNQVFALGFGAPNEPVVFDLLNTVEKVQTSFKSKHKLKDEAHIKRYKSKRELLKEICELLKDNGAPEICSYSIMNALVEIVSTFNAQQLLAKLEEDTKFRKEFVQSLPRQCREGIQEESRDVIRKGIELAIQLDISKIVSILETECVNVVRNQLGRDRSLLDVISLSESTHFLNTLENNCFVRDIFVHCMVGESIEQNNVPFMLRKIFLLEQLDEIFSIAEQNGVEIRPCVYMTDVLHEINADMAFEAIDSLRENEVYRKGFMDELLSAQRNLDKLLPEESLEEFRMDQRGLLALKIVSNISSVLERNVLRIPDIISLFDEIDILQRGESPNTALKDRIFVDRFTRRIHDKYDQSTHPVSNTKVELYLFKILSDILSVLERSVERTPGVVPFLHATKILYMLGRRYTAFEERIFVHPFTRRIYDNYDQSTYPVSIRNVEHCVYEWVQSILKRKIKILLSLLEENGANQIRSWTNIDGLVQVVDITEVVVLLSNLKNNKHYRTKFVEKCLPKSCHTPRESLVGAISQVWNAFMHSNPDPKISKPRETIDAAINLAETMSERNLLVDDVEVDDQRNIRSILNSFAQFIFIEELTKVFIEQVRRISIRDRPRDRTDTGFEKDGGTIRTKIKLETLDEIMSKLEQYGANVRWLSKGCGLPDTFYESEAKIILEKLQQENSELGKRLVGEVLPIRCRVGIHKDIEDAVNQGLKLAHKSTLQKILLILKSNGAPRVQKWADADELIGLVSNFEAYTLLDKLSNVVDFRKVFVHEILPEICRTEPQGIISQGQECLAEDQSIKNAKIKDVVKRGFEYFSKDTFEKILKILENNGAPRIRMWAKISVLLENVEDSETTVLLSTLEEDCDFRTRFVHECLPSECHPPPSILGKMREYLFMMINLFVAMPSIPEATNLEIRNMIESGIKLAWGLKGVSGEHTITYSGNEASNILHGSESAIDLKNDRVSDLMKIVEPFIYGGTPLIKASHHAVKVFRRPQFQKHKKVLFIISDGEPADGKELPKELHELDVKIICCFITNSADIHNPRCLYSVLPEDREWERAAKLMFKWSSTITTQDIPRTLFVKRGWTIDTTNNETRLFCQVNHPDIIDDVCDLVRNVVCCQDALSDVLSSVSLDLYINRANQGLAVKDSRLFTFANASSAVMHLAMKRIFSRDGGYPDYIKLRNYILRKYEDSGAPSLDILKKTCAEYRLHCQQVDELGAMKAVSAKRPVLAMFKLAEVDWNAFTKFYNDRPRGILTRSDIDIRTHSSDDSLDEHAVVLTSYTSEYLRFMGSHGSDWADSGFFRVQEASVFDIKFVDVFWEEDDLTKSEIDAFAKNGASVATELFDTLKGLNTADYTCPICKAVSKVIDFSGKLLNAKCPECSGTFDVNEAGSDIALNLYLTSLSSDQNEA</sequence>
<keyword evidence="2" id="KW-1185">Reference proteome</keyword>
<dbReference type="SUPFAM" id="SSF53300">
    <property type="entry name" value="vWA-like"/>
    <property type="match status" value="1"/>
</dbReference>
<reference evidence="1" key="1">
    <citation type="submission" date="2022-03" db="EMBL/GenBank/DDBJ databases">
        <authorList>
            <person name="Martin C."/>
        </authorList>
    </citation>
    <scope>NUCLEOTIDE SEQUENCE</scope>
</reference>
<dbReference type="Proteomes" id="UP000749559">
    <property type="component" value="Unassembled WGS sequence"/>
</dbReference>
<name>A0A8S4PGX8_OWEFU</name>
<gene>
    <name evidence="1" type="ORF">OFUS_LOCUS17841</name>
</gene>
<accession>A0A8S4PGX8</accession>
<dbReference type="EMBL" id="CAIIXF020000008">
    <property type="protein sequence ID" value="CAH1792929.1"/>
    <property type="molecule type" value="Genomic_DNA"/>
</dbReference>
<dbReference type="InterPro" id="IPR036465">
    <property type="entry name" value="vWFA_dom_sf"/>
</dbReference>